<dbReference type="Proteomes" id="UP000324748">
    <property type="component" value="Unassembled WGS sequence"/>
</dbReference>
<evidence type="ECO:0000313" key="1">
    <source>
        <dbReference type="EMBL" id="KAA1098816.1"/>
    </source>
</evidence>
<dbReference type="EMBL" id="VSWC01000005">
    <property type="protein sequence ID" value="KAA1115845.1"/>
    <property type="molecule type" value="Genomic_DNA"/>
</dbReference>
<keyword evidence="3" id="KW-1185">Reference proteome</keyword>
<dbReference type="EMBL" id="VDEP01000345">
    <property type="protein sequence ID" value="KAA1098816.1"/>
    <property type="molecule type" value="Genomic_DNA"/>
</dbReference>
<organism evidence="2 3">
    <name type="scientific">Puccinia graminis f. sp. tritici</name>
    <dbReference type="NCBI Taxonomy" id="56615"/>
    <lineage>
        <taxon>Eukaryota</taxon>
        <taxon>Fungi</taxon>
        <taxon>Dikarya</taxon>
        <taxon>Basidiomycota</taxon>
        <taxon>Pucciniomycotina</taxon>
        <taxon>Pucciniomycetes</taxon>
        <taxon>Pucciniales</taxon>
        <taxon>Pucciniaceae</taxon>
        <taxon>Puccinia</taxon>
    </lineage>
</organism>
<accession>A0A5B0QSE1</accession>
<evidence type="ECO:0000313" key="3">
    <source>
        <dbReference type="Proteomes" id="UP000324748"/>
    </source>
</evidence>
<protein>
    <submittedName>
        <fullName evidence="2">Uncharacterized protein</fullName>
    </submittedName>
</protein>
<proteinExistence type="predicted"/>
<evidence type="ECO:0000313" key="4">
    <source>
        <dbReference type="Proteomes" id="UP000325313"/>
    </source>
</evidence>
<gene>
    <name evidence="2" type="ORF">PGT21_000550</name>
    <name evidence="1" type="ORF">PGTUg99_002943</name>
</gene>
<dbReference type="AlphaFoldDB" id="A0A5B0QSE1"/>
<sequence length="231" mass="25971">MLFASAASIPHAPKQFGQSFGHGALSPPHRMRRSLDLRMRRRLLDLWMRRSADLRMRRLLDLHVRRLMDLCVRRPADPWMRVCIVGPLNENIGGPLGDKIGRPLGGKLVRALDENVLGPPGQKLFGSPDEMLVGPPESARQDVSTAAGPRHQAHHFSPVDPLPQAPPEIDPSLLHLTRPLSEPPHEEIDPMISKTELRAADTMWVSGAVRGRIRKEFFHDHCLRCTTTYVK</sequence>
<reference evidence="3 4" key="1">
    <citation type="submission" date="2019-05" db="EMBL/GenBank/DDBJ databases">
        <title>Emergence of the Ug99 lineage of the wheat stem rust pathogen through somatic hybridization.</title>
        <authorList>
            <person name="Li F."/>
            <person name="Upadhyaya N.M."/>
            <person name="Sperschneider J."/>
            <person name="Matny O."/>
            <person name="Nguyen-Phuc H."/>
            <person name="Mago R."/>
            <person name="Raley C."/>
            <person name="Miller M.E."/>
            <person name="Silverstein K.A.T."/>
            <person name="Henningsen E."/>
            <person name="Hirsch C.D."/>
            <person name="Visser B."/>
            <person name="Pretorius Z.A."/>
            <person name="Steffenson B.J."/>
            <person name="Schwessinger B."/>
            <person name="Dodds P.N."/>
            <person name="Figueroa M."/>
        </authorList>
    </citation>
    <scope>NUCLEOTIDE SEQUENCE [LARGE SCALE GENOMIC DNA]</scope>
    <source>
        <strain evidence="2">21-0</strain>
        <strain evidence="1 4">Ug99</strain>
    </source>
</reference>
<comment type="caution">
    <text evidence="2">The sequence shown here is derived from an EMBL/GenBank/DDBJ whole genome shotgun (WGS) entry which is preliminary data.</text>
</comment>
<name>A0A5B0QSE1_PUCGR</name>
<dbReference type="Proteomes" id="UP000325313">
    <property type="component" value="Unassembled WGS sequence"/>
</dbReference>
<evidence type="ECO:0000313" key="2">
    <source>
        <dbReference type="EMBL" id="KAA1115845.1"/>
    </source>
</evidence>